<dbReference type="GO" id="GO:0070221">
    <property type="term" value="P:sulfide oxidation, using sulfide:quinone oxidoreductase"/>
    <property type="evidence" value="ECO:0007669"/>
    <property type="project" value="TreeGrafter"/>
</dbReference>
<dbReference type="Gene3D" id="3.50.50.60">
    <property type="entry name" value="FAD/NAD(P)-binding domain"/>
    <property type="match status" value="2"/>
</dbReference>
<name>A0A1R2AMR4_9CILI</name>
<gene>
    <name evidence="1" type="ORF">SteCoe_37786</name>
</gene>
<dbReference type="GO" id="GO:0070224">
    <property type="term" value="F:sulfide:quinone oxidoreductase activity"/>
    <property type="evidence" value="ECO:0007669"/>
    <property type="project" value="TreeGrafter"/>
</dbReference>
<dbReference type="GO" id="GO:0005739">
    <property type="term" value="C:mitochondrion"/>
    <property type="evidence" value="ECO:0007669"/>
    <property type="project" value="TreeGrafter"/>
</dbReference>
<protein>
    <recommendedName>
        <fullName evidence="3">FAD/NAD(P)-binding domain-containing protein</fullName>
    </recommendedName>
</protein>
<dbReference type="EMBL" id="MPUH01001995">
    <property type="protein sequence ID" value="OMJ65685.1"/>
    <property type="molecule type" value="Genomic_DNA"/>
</dbReference>
<proteinExistence type="predicted"/>
<comment type="caution">
    <text evidence="1">The sequence shown here is derived from an EMBL/GenBank/DDBJ whole genome shotgun (WGS) entry which is preliminary data.</text>
</comment>
<dbReference type="AlphaFoldDB" id="A0A1R2AMR4"/>
<dbReference type="GO" id="GO:0071949">
    <property type="term" value="F:FAD binding"/>
    <property type="evidence" value="ECO:0007669"/>
    <property type="project" value="TreeGrafter"/>
</dbReference>
<evidence type="ECO:0008006" key="3">
    <source>
        <dbReference type="Google" id="ProtNLM"/>
    </source>
</evidence>
<reference evidence="1 2" key="1">
    <citation type="submission" date="2016-11" db="EMBL/GenBank/DDBJ databases">
        <title>The macronuclear genome of Stentor coeruleus: a giant cell with tiny introns.</title>
        <authorList>
            <person name="Slabodnick M."/>
            <person name="Ruby J.G."/>
            <person name="Reiff S.B."/>
            <person name="Swart E.C."/>
            <person name="Gosai S."/>
            <person name="Prabakaran S."/>
            <person name="Witkowska E."/>
            <person name="Larue G.E."/>
            <person name="Fisher S."/>
            <person name="Freeman R.M."/>
            <person name="Gunawardena J."/>
            <person name="Chu W."/>
            <person name="Stover N.A."/>
            <person name="Gregory B.D."/>
            <person name="Nowacki M."/>
            <person name="Derisi J."/>
            <person name="Roy S.W."/>
            <person name="Marshall W.F."/>
            <person name="Sood P."/>
        </authorList>
    </citation>
    <scope>NUCLEOTIDE SEQUENCE [LARGE SCALE GENOMIC DNA]</scope>
    <source>
        <strain evidence="1">WM001</strain>
    </source>
</reference>
<accession>A0A1R2AMR4</accession>
<dbReference type="InterPro" id="IPR015904">
    <property type="entry name" value="Sulphide_quinone_reductase"/>
</dbReference>
<dbReference type="PANTHER" id="PTHR10632">
    <property type="entry name" value="SULFIDE:QUINONE OXIDOREDUCTASE"/>
    <property type="match status" value="1"/>
</dbReference>
<organism evidence="1 2">
    <name type="scientific">Stentor coeruleus</name>
    <dbReference type="NCBI Taxonomy" id="5963"/>
    <lineage>
        <taxon>Eukaryota</taxon>
        <taxon>Sar</taxon>
        <taxon>Alveolata</taxon>
        <taxon>Ciliophora</taxon>
        <taxon>Postciliodesmatophora</taxon>
        <taxon>Heterotrichea</taxon>
        <taxon>Heterotrichida</taxon>
        <taxon>Stentoridae</taxon>
        <taxon>Stentor</taxon>
    </lineage>
</organism>
<dbReference type="InterPro" id="IPR036188">
    <property type="entry name" value="FAD/NAD-bd_sf"/>
</dbReference>
<evidence type="ECO:0000313" key="2">
    <source>
        <dbReference type="Proteomes" id="UP000187209"/>
    </source>
</evidence>
<dbReference type="SUPFAM" id="SSF51905">
    <property type="entry name" value="FAD/NAD(P)-binding domain"/>
    <property type="match status" value="1"/>
</dbReference>
<dbReference type="PANTHER" id="PTHR10632:SF2">
    <property type="entry name" value="SULFIDE:QUINONE OXIDOREDUCTASE, MITOCHONDRIAL"/>
    <property type="match status" value="1"/>
</dbReference>
<evidence type="ECO:0000313" key="1">
    <source>
        <dbReference type="EMBL" id="OMJ65685.1"/>
    </source>
</evidence>
<dbReference type="Proteomes" id="UP000187209">
    <property type="component" value="Unassembled WGS sequence"/>
</dbReference>
<dbReference type="OrthoDB" id="5376590at2759"/>
<sequence length="468" mass="53719">MFRHCLSKSVYAPPVRFAGGVSVKPQKLGDKTHIETVIVALGQYLNTGNTMLGAFCKGNLKEPVALFSEKTRPVMHEFSKDLYMHLSFKDEEATGKGIFSGPPKGYYYKIDADVIKFEPENNKIYLQDKVYTYDHMILAGEYQFDWDKVKNMEKSIKDFWNSKITSTAQVHTAKMVWRTSLDFRGGNFVYSFPKSPYKNEGTNHIFMLFDQFTRDIKVEGQWYGSKFIVTTPDTFLHRIPWVNEKLIDMANKRGIEIRYKRQLEEIRYSNMQDAHRVSDLIYKNLETGEQEVINYGSAFVYPEAKVPEVVKQFCDESGHVAVDHESLVHKKYSNVFAIGEIANIPTISNCIGICAQAKVVAGNLGYLKKGMHTHYHYDGVTATPIFTGWHKLIMPGFRYGGEEVSTKLTTDTTTPILSSLMQSLSFTLFKRYEKKWFEKKLQGKIFGPPGWKKYVKGKVHAEEEKAKH</sequence>
<keyword evidence="2" id="KW-1185">Reference proteome</keyword>